<protein>
    <submittedName>
        <fullName evidence="1">Uncharacterized protein</fullName>
    </submittedName>
</protein>
<sequence>MSRDDFDKIVTLAGAGPSEGSGLSVAVALEPIVPAIGDRLKNSNAKDTAEYLRLLRGAASHVVSLWEDPAVDAPAFGEVEQFVKTIES</sequence>
<name>A0A7I7S263_9MYCO</name>
<evidence type="ECO:0000313" key="1">
    <source>
        <dbReference type="EMBL" id="BBY50998.1"/>
    </source>
</evidence>
<dbReference type="KEGG" id="marz:MARA_44660"/>
<organism evidence="1 2">
    <name type="scientific">Mycolicibacterium arabiense</name>
    <dbReference type="NCBI Taxonomy" id="1286181"/>
    <lineage>
        <taxon>Bacteria</taxon>
        <taxon>Bacillati</taxon>
        <taxon>Actinomycetota</taxon>
        <taxon>Actinomycetes</taxon>
        <taxon>Mycobacteriales</taxon>
        <taxon>Mycobacteriaceae</taxon>
        <taxon>Mycolicibacterium</taxon>
    </lineage>
</organism>
<keyword evidence="2" id="KW-1185">Reference proteome</keyword>
<proteinExistence type="predicted"/>
<evidence type="ECO:0000313" key="2">
    <source>
        <dbReference type="Proteomes" id="UP000467428"/>
    </source>
</evidence>
<accession>A0A7I7S263</accession>
<dbReference type="Proteomes" id="UP000467428">
    <property type="component" value="Chromosome"/>
</dbReference>
<dbReference type="EMBL" id="AP022593">
    <property type="protein sequence ID" value="BBY50998.1"/>
    <property type="molecule type" value="Genomic_DNA"/>
</dbReference>
<dbReference type="AlphaFoldDB" id="A0A7I7S263"/>
<gene>
    <name evidence="1" type="ORF">MARA_44660</name>
</gene>
<reference evidence="1 2" key="1">
    <citation type="journal article" date="2019" name="Emerg. Microbes Infect.">
        <title>Comprehensive subspecies identification of 175 nontuberculous mycobacteria species based on 7547 genomic profiles.</title>
        <authorList>
            <person name="Matsumoto Y."/>
            <person name="Kinjo T."/>
            <person name="Motooka D."/>
            <person name="Nabeya D."/>
            <person name="Jung N."/>
            <person name="Uechi K."/>
            <person name="Horii T."/>
            <person name="Iida T."/>
            <person name="Fujita J."/>
            <person name="Nakamura S."/>
        </authorList>
    </citation>
    <scope>NUCLEOTIDE SEQUENCE [LARGE SCALE GENOMIC DNA]</scope>
    <source>
        <strain evidence="1 2">JCM 18538</strain>
    </source>
</reference>
<geneLocation type="plasmid" evidence="2">
    <name>pjcm18538 dna</name>
</geneLocation>